<evidence type="ECO:0000313" key="3">
    <source>
        <dbReference type="EMBL" id="KRK58304.1"/>
    </source>
</evidence>
<dbReference type="AlphaFoldDB" id="C8P5G9"/>
<organism evidence="2 4">
    <name type="scientific">Limosilactobacillus antri DSM 16041</name>
    <dbReference type="NCBI Taxonomy" id="525309"/>
    <lineage>
        <taxon>Bacteria</taxon>
        <taxon>Bacillati</taxon>
        <taxon>Bacillota</taxon>
        <taxon>Bacilli</taxon>
        <taxon>Lactobacillales</taxon>
        <taxon>Lactobacillaceae</taxon>
        <taxon>Limosilactobacillus</taxon>
    </lineage>
</organism>
<dbReference type="InterPro" id="IPR052339">
    <property type="entry name" value="Fe-S_Maturation_MIP18"/>
</dbReference>
<evidence type="ECO:0000313" key="5">
    <source>
        <dbReference type="Proteomes" id="UP000051883"/>
    </source>
</evidence>
<reference evidence="3 5" key="2">
    <citation type="journal article" date="2015" name="Genome Announc.">
        <title>Expanding the biotechnology potential of lactobacilli through comparative genomics of 213 strains and associated genera.</title>
        <authorList>
            <person name="Sun Z."/>
            <person name="Harris H.M."/>
            <person name="McCann A."/>
            <person name="Guo C."/>
            <person name="Argimon S."/>
            <person name="Zhang W."/>
            <person name="Yang X."/>
            <person name="Jeffery I.B."/>
            <person name="Cooney J.C."/>
            <person name="Kagawa T.F."/>
            <person name="Liu W."/>
            <person name="Song Y."/>
            <person name="Salvetti E."/>
            <person name="Wrobel A."/>
            <person name="Rasinkangas P."/>
            <person name="Parkhill J."/>
            <person name="Rea M.C."/>
            <person name="O'Sullivan O."/>
            <person name="Ritari J."/>
            <person name="Douillard F.P."/>
            <person name="Paul Ross R."/>
            <person name="Yang R."/>
            <person name="Briner A.E."/>
            <person name="Felis G.E."/>
            <person name="de Vos W.M."/>
            <person name="Barrangou R."/>
            <person name="Klaenhammer T.R."/>
            <person name="Caufield P.W."/>
            <person name="Cui Y."/>
            <person name="Zhang H."/>
            <person name="O'Toole P.W."/>
        </authorList>
    </citation>
    <scope>NUCLEOTIDE SEQUENCE [LARGE SCALE GENOMIC DNA]</scope>
    <source>
        <strain evidence="3 5">DSM 16041</strain>
    </source>
</reference>
<dbReference type="HOGENOM" id="CLU_091588_2_0_9"/>
<feature type="domain" description="MIP18 family-like" evidence="1">
    <location>
        <begin position="8"/>
        <end position="80"/>
    </location>
</feature>
<dbReference type="eggNOG" id="COG2151">
    <property type="taxonomic scope" value="Bacteria"/>
</dbReference>
<reference evidence="2 4" key="1">
    <citation type="submission" date="2009-09" db="EMBL/GenBank/DDBJ databases">
        <authorList>
            <person name="Qin X."/>
            <person name="Bachman B."/>
            <person name="Battles P."/>
            <person name="Bell A."/>
            <person name="Bess C."/>
            <person name="Bickham C."/>
            <person name="Chaboub L."/>
            <person name="Chen D."/>
            <person name="Coyle M."/>
            <person name="Deiros D.R."/>
            <person name="Dinh H."/>
            <person name="Forbes L."/>
            <person name="Fowler G."/>
            <person name="Francisco L."/>
            <person name="Fu Q."/>
            <person name="Gubbala S."/>
            <person name="Hale W."/>
            <person name="Han Y."/>
            <person name="Hemphill L."/>
            <person name="Highlander S.K."/>
            <person name="Hirani K."/>
            <person name="Hogues M."/>
            <person name="Jackson L."/>
            <person name="Jakkamsetti A."/>
            <person name="Javaid M."/>
            <person name="Jiang H."/>
            <person name="Korchina V."/>
            <person name="Kovar C."/>
            <person name="Lara F."/>
            <person name="Lee S."/>
            <person name="Mata R."/>
            <person name="Mathew T."/>
            <person name="Moen C."/>
            <person name="Morales K."/>
            <person name="Munidasa M."/>
            <person name="Nazareth L."/>
            <person name="Ngo R."/>
            <person name="Nguyen L."/>
            <person name="Okwuonu G."/>
            <person name="Ongeri F."/>
            <person name="Patil S."/>
            <person name="Petrosino J."/>
            <person name="Pham C."/>
            <person name="Pham P."/>
            <person name="Pu L.-L."/>
            <person name="Puazo M."/>
            <person name="Raj R."/>
            <person name="Reid J."/>
            <person name="Rouhana J."/>
            <person name="Saada N."/>
            <person name="Shang Y."/>
            <person name="Simmons D."/>
            <person name="Thornton R."/>
            <person name="Warren J."/>
            <person name="Weissenberger G."/>
            <person name="Zhang J."/>
            <person name="Zhang L."/>
            <person name="Zhou C."/>
            <person name="Zhu D."/>
            <person name="Muzny D."/>
            <person name="Worley K."/>
            <person name="Gibbs R."/>
        </authorList>
    </citation>
    <scope>NUCLEOTIDE SEQUENCE [LARGE SCALE GENOMIC DNA]</scope>
    <source>
        <strain evidence="2 4">DSM 16041</strain>
    </source>
</reference>
<dbReference type="PANTHER" id="PTHR42831">
    <property type="entry name" value="FE-S PROTEIN MATURATION AUXILIARY FACTOR YITW"/>
    <property type="match status" value="1"/>
</dbReference>
<protein>
    <submittedName>
        <fullName evidence="3">FeS assembly SUF system protein</fullName>
    </submittedName>
</protein>
<evidence type="ECO:0000313" key="2">
    <source>
        <dbReference type="EMBL" id="EEW54380.1"/>
    </source>
</evidence>
<name>C8P5G9_9LACO</name>
<dbReference type="Proteomes" id="UP000051883">
    <property type="component" value="Unassembled WGS sequence"/>
</dbReference>
<dbReference type="InterPro" id="IPR002744">
    <property type="entry name" value="MIP18-like"/>
</dbReference>
<dbReference type="EMBL" id="ACLL01000013">
    <property type="protein sequence ID" value="EEW54380.1"/>
    <property type="molecule type" value="Genomic_DNA"/>
</dbReference>
<dbReference type="STRING" id="525309.HMPREF0494_0563"/>
<accession>C8P5G9</accession>
<dbReference type="Pfam" id="PF01883">
    <property type="entry name" value="FeS_assembly_P"/>
    <property type="match status" value="1"/>
</dbReference>
<dbReference type="Proteomes" id="UP000003675">
    <property type="component" value="Unassembled WGS sequence"/>
</dbReference>
<dbReference type="PATRIC" id="fig|525309.8.peg.965"/>
<dbReference type="EMBL" id="AZDK01000023">
    <property type="protein sequence ID" value="KRK58304.1"/>
    <property type="molecule type" value="Genomic_DNA"/>
</dbReference>
<gene>
    <name evidence="3" type="ORF">FC31_GL000956</name>
    <name evidence="2" type="ORF">HMPREF0494_0563</name>
</gene>
<sequence length="108" mass="11969">MRSAQAIRDDIISQLSTVVDPELGIDLVNLGLIYTIDLDDHGICLIEMTLTTIGCPLTEYLIKEVQTAVNQVAEVRSVDVQFVWEPAWSPQRLSRAAKLALGIHNNSH</sequence>
<dbReference type="InterPro" id="IPR034904">
    <property type="entry name" value="FSCA_dom_sf"/>
</dbReference>
<evidence type="ECO:0000259" key="1">
    <source>
        <dbReference type="Pfam" id="PF01883"/>
    </source>
</evidence>
<dbReference type="OrthoDB" id="9805360at2"/>
<dbReference type="SUPFAM" id="SSF117916">
    <property type="entry name" value="Fe-S cluster assembly (FSCA) domain-like"/>
    <property type="match status" value="1"/>
</dbReference>
<evidence type="ECO:0000313" key="4">
    <source>
        <dbReference type="Proteomes" id="UP000003675"/>
    </source>
</evidence>
<keyword evidence="5" id="KW-1185">Reference proteome</keyword>
<comment type="caution">
    <text evidence="2">The sequence shown here is derived from an EMBL/GenBank/DDBJ whole genome shotgun (WGS) entry which is preliminary data.</text>
</comment>
<proteinExistence type="predicted"/>
<dbReference type="RefSeq" id="WP_007123867.1">
    <property type="nucleotide sequence ID" value="NZ_AZDK01000023.1"/>
</dbReference>
<dbReference type="PANTHER" id="PTHR42831:SF1">
    <property type="entry name" value="FE-S PROTEIN MATURATION AUXILIARY FACTOR YITW"/>
    <property type="match status" value="1"/>
</dbReference>
<dbReference type="Gene3D" id="3.30.300.130">
    <property type="entry name" value="Fe-S cluster assembly (FSCA)"/>
    <property type="match status" value="1"/>
</dbReference>